<evidence type="ECO:0000256" key="7">
    <source>
        <dbReference type="ARBA" id="ARBA00023304"/>
    </source>
</evidence>
<name>A0ABZ2YE90_9BACT</name>
<evidence type="ECO:0000256" key="6">
    <source>
        <dbReference type="ARBA" id="ARBA00023239"/>
    </source>
</evidence>
<dbReference type="PANTHER" id="PTHR43822:SF2">
    <property type="entry name" value="HOMOACONITASE, MITOCHONDRIAL"/>
    <property type="match status" value="1"/>
</dbReference>
<feature type="binding site" evidence="8">
    <location>
        <position position="297"/>
    </location>
    <ligand>
        <name>[4Fe-4S] cluster</name>
        <dbReference type="ChEBI" id="CHEBI:49883"/>
    </ligand>
</feature>
<evidence type="ECO:0000313" key="11">
    <source>
        <dbReference type="Proteomes" id="UP001461341"/>
    </source>
</evidence>
<comment type="function">
    <text evidence="8">Catalyzes the isomerization between 2-isopropylmalate and 3-isopropylmalate, via the formation of 2-isopropylmaleate.</text>
</comment>
<evidence type="ECO:0000313" key="10">
    <source>
        <dbReference type="EMBL" id="WZL76648.1"/>
    </source>
</evidence>
<dbReference type="InterPro" id="IPR011826">
    <property type="entry name" value="HAcnase/IPMdehydase_lsu_prok"/>
</dbReference>
<comment type="catalytic activity">
    <reaction evidence="8">
        <text>(2R,3S)-3-isopropylmalate = (2S)-2-isopropylmalate</text>
        <dbReference type="Rhea" id="RHEA:32287"/>
        <dbReference type="ChEBI" id="CHEBI:1178"/>
        <dbReference type="ChEBI" id="CHEBI:35121"/>
        <dbReference type="EC" id="4.2.1.33"/>
    </reaction>
</comment>
<dbReference type="PROSITE" id="PS01244">
    <property type="entry name" value="ACONITASE_2"/>
    <property type="match status" value="1"/>
</dbReference>
<dbReference type="HAMAP" id="MF_01027">
    <property type="entry name" value="LeuC_type2"/>
    <property type="match status" value="1"/>
</dbReference>
<dbReference type="RefSeq" id="WP_369018813.1">
    <property type="nucleotide sequence ID" value="NZ_CP121689.1"/>
</dbReference>
<evidence type="ECO:0000256" key="8">
    <source>
        <dbReference type="HAMAP-Rule" id="MF_01027"/>
    </source>
</evidence>
<dbReference type="InterPro" id="IPR033941">
    <property type="entry name" value="IPMI_cat"/>
</dbReference>
<dbReference type="PRINTS" id="PR00415">
    <property type="entry name" value="ACONITASE"/>
</dbReference>
<feature type="binding site" evidence="8">
    <location>
        <position position="360"/>
    </location>
    <ligand>
        <name>[4Fe-4S] cluster</name>
        <dbReference type="ChEBI" id="CHEBI:49883"/>
    </ligand>
</feature>
<dbReference type="InterPro" id="IPR006251">
    <property type="entry name" value="Homoacnase/IPMdehydase_lsu"/>
</dbReference>
<dbReference type="EC" id="4.2.1.33" evidence="8"/>
<feature type="domain" description="Aconitase/3-isopropylmalate dehydratase large subunit alpha/beta/alpha" evidence="9">
    <location>
        <begin position="19"/>
        <end position="408"/>
    </location>
</feature>
<dbReference type="CDD" id="cd01583">
    <property type="entry name" value="IPMI"/>
    <property type="match status" value="1"/>
</dbReference>
<evidence type="ECO:0000256" key="3">
    <source>
        <dbReference type="ARBA" id="ARBA00022723"/>
    </source>
</evidence>
<dbReference type="NCBIfam" id="TIGR01343">
    <property type="entry name" value="hacA_fam"/>
    <property type="match status" value="1"/>
</dbReference>
<keyword evidence="11" id="KW-1185">Reference proteome</keyword>
<dbReference type="PANTHER" id="PTHR43822">
    <property type="entry name" value="HOMOACONITASE, MITOCHONDRIAL-RELATED"/>
    <property type="match status" value="1"/>
</dbReference>
<keyword evidence="1 8" id="KW-0432">Leucine biosynthesis</keyword>
<evidence type="ECO:0000256" key="2">
    <source>
        <dbReference type="ARBA" id="ARBA00022485"/>
    </source>
</evidence>
<feature type="binding site" evidence="8">
    <location>
        <position position="357"/>
    </location>
    <ligand>
        <name>[4Fe-4S] cluster</name>
        <dbReference type="ChEBI" id="CHEBI:49883"/>
    </ligand>
</feature>
<keyword evidence="5 8" id="KW-0411">Iron-sulfur</keyword>
<keyword evidence="3 8" id="KW-0479">Metal-binding</keyword>
<dbReference type="Pfam" id="PF00330">
    <property type="entry name" value="Aconitase"/>
    <property type="match status" value="1"/>
</dbReference>
<gene>
    <name evidence="8" type="primary">leuC</name>
    <name evidence="10" type="ORF">QBE54_02630</name>
</gene>
<accession>A0ABZ2YE90</accession>
<dbReference type="InterPro" id="IPR050067">
    <property type="entry name" value="IPM_dehydratase_rel_enz"/>
</dbReference>
<protein>
    <recommendedName>
        <fullName evidence="8">3-isopropylmalate dehydratase large subunit</fullName>
        <ecNumber evidence="8">4.2.1.33</ecNumber>
    </recommendedName>
    <alternativeName>
        <fullName evidence="8">Alpha-IPM isomerase</fullName>
        <shortName evidence="8">IPMI</shortName>
    </alternativeName>
    <alternativeName>
        <fullName evidence="8">Isopropylmalate isomerase</fullName>
    </alternativeName>
</protein>
<keyword evidence="4 8" id="KW-0408">Iron</keyword>
<dbReference type="SUPFAM" id="SSF53732">
    <property type="entry name" value="Aconitase iron-sulfur domain"/>
    <property type="match status" value="1"/>
</dbReference>
<dbReference type="NCBIfam" id="TIGR02086">
    <property type="entry name" value="IPMI_arch"/>
    <property type="match status" value="1"/>
</dbReference>
<evidence type="ECO:0000259" key="9">
    <source>
        <dbReference type="Pfam" id="PF00330"/>
    </source>
</evidence>
<reference evidence="10 11" key="1">
    <citation type="submission" date="2023-03" db="EMBL/GenBank/DDBJ databases">
        <title>Novel Species.</title>
        <authorList>
            <person name="Ma S."/>
        </authorList>
    </citation>
    <scope>NUCLEOTIDE SEQUENCE [LARGE SCALE GENOMIC DNA]</scope>
    <source>
        <strain evidence="10 11">B11</strain>
    </source>
</reference>
<evidence type="ECO:0000256" key="4">
    <source>
        <dbReference type="ARBA" id="ARBA00023004"/>
    </source>
</evidence>
<sequence length="418" mass="45002">MGKTMAEKIFELKSGKAVQAGDLVIASIDFAMGQDGTTPLAIRSFQEMEGKKVFDPQRIAFVIDHNAPSPLESVSRLHDLMREFARTFGIRVFDVGWGVCHELMVAQGLVVPGDLVVGADSHTCTYGAIGAFSTGIGSTELAAVMISGKLWFKVPETIKVTFTGHLPKGVYSKDLILCLAGKMGADGATYKALEFHGPVIEQLEVEERFTISNMAVEVGAKAGLMPPDEKALAWVKQRAQRPFEPVYPDDSAKYAETIEIDCSQLVPQVALPHRVDNVKPVNEVEGLPVQEVFIGTCTNGRAVDIQVAASILKGRKVHPEVRLIVAPASREILMQAIREGWAETIVEAGGTLVTPGCGPCVGTHQGVPGDGWNVISTANRNFKGRMGNNKAFIYLASPATCAASAIEGKITDPRKYLR</sequence>
<dbReference type="InterPro" id="IPR015931">
    <property type="entry name" value="Acnase/IPM_dHydase_lsu_aba_1/3"/>
</dbReference>
<evidence type="ECO:0000256" key="1">
    <source>
        <dbReference type="ARBA" id="ARBA00022430"/>
    </source>
</evidence>
<dbReference type="Proteomes" id="UP001461341">
    <property type="component" value="Chromosome"/>
</dbReference>
<evidence type="ECO:0000256" key="5">
    <source>
        <dbReference type="ARBA" id="ARBA00023014"/>
    </source>
</evidence>
<comment type="pathway">
    <text evidence="8">Amino-acid biosynthesis; L-leucine biosynthesis; L-leucine from 3-methyl-2-oxobutanoate: step 2/4.</text>
</comment>
<keyword evidence="8" id="KW-0028">Amino-acid biosynthesis</keyword>
<proteinExistence type="inferred from homology"/>
<dbReference type="InterPro" id="IPR018136">
    <property type="entry name" value="Aconitase_4Fe-4S_BS"/>
</dbReference>
<dbReference type="InterPro" id="IPR036008">
    <property type="entry name" value="Aconitase_4Fe-4S_dom"/>
</dbReference>
<comment type="cofactor">
    <cofactor evidence="8">
        <name>[4Fe-4S] cluster</name>
        <dbReference type="ChEBI" id="CHEBI:49883"/>
    </cofactor>
    <text evidence="8">Binds 1 [4Fe-4S] cluster per subunit.</text>
</comment>
<organism evidence="10 11">
    <name type="scientific">Thermatribacter velox</name>
    <dbReference type="NCBI Taxonomy" id="3039681"/>
    <lineage>
        <taxon>Bacteria</taxon>
        <taxon>Pseudomonadati</taxon>
        <taxon>Atribacterota</taxon>
        <taxon>Atribacteria</taxon>
        <taxon>Atribacterales</taxon>
        <taxon>Thermatribacteraceae</taxon>
        <taxon>Thermatribacter</taxon>
    </lineage>
</organism>
<keyword evidence="7 8" id="KW-0100">Branched-chain amino acid biosynthesis</keyword>
<keyword evidence="6 8" id="KW-0456">Lyase</keyword>
<dbReference type="Gene3D" id="3.30.499.10">
    <property type="entry name" value="Aconitase, domain 3"/>
    <property type="match status" value="2"/>
</dbReference>
<dbReference type="InterPro" id="IPR001030">
    <property type="entry name" value="Acoase/IPM_deHydtase_lsu_aba"/>
</dbReference>
<dbReference type="NCBIfam" id="NF001614">
    <property type="entry name" value="PRK00402.1"/>
    <property type="match status" value="1"/>
</dbReference>
<dbReference type="EMBL" id="CP121689">
    <property type="protein sequence ID" value="WZL76648.1"/>
    <property type="molecule type" value="Genomic_DNA"/>
</dbReference>
<comment type="subunit">
    <text evidence="8">Heterodimer of LeuC and LeuD.</text>
</comment>
<dbReference type="PROSITE" id="PS00450">
    <property type="entry name" value="ACONITASE_1"/>
    <property type="match status" value="1"/>
</dbReference>
<comment type="similarity">
    <text evidence="8">Belongs to the aconitase/IPM isomerase family. LeuC type 2 subfamily.</text>
</comment>
<keyword evidence="2 8" id="KW-0004">4Fe-4S</keyword>